<proteinExistence type="predicted"/>
<gene>
    <name evidence="2" type="ORF">NA56DRAFT_666333</name>
</gene>
<sequence>MPEPQAESIPQSPTPGKDPPLSAPTAEADPPPAPEPSTEPSSTRQDNKSTQELAPPPIPNPLSKEKQKLRQSSMTASRHPSLGSSRLHTTLSHTQTQSQFRQQQEQAQDSEPYRPPFSPFFTLINDLGGEEGKGEGRETVHPRKIHYIFSDDDTSDLLTNSLIHSLNPLPPSSTSSPGASRELSSSQKESSSSSSATFRNPLKGKEKKEKTKTERKEREERVIIVDINETGDGVKAVSSLSKDWQVLSASISSAPTFDSSSRSSQDPQNQNTQERGLMLRIEGVGVSALATEAEEEKRDSAVLGEEEMSQLLEGFDRKMGVLRRIVSARASREELEGGGDGALDDGGDLGAGGDATAEVRLQGRRESDGGEIGSG</sequence>
<evidence type="ECO:0000256" key="1">
    <source>
        <dbReference type="SAM" id="MobiDB-lite"/>
    </source>
</evidence>
<dbReference type="Proteomes" id="UP000235672">
    <property type="component" value="Unassembled WGS sequence"/>
</dbReference>
<feature type="region of interest" description="Disordered" evidence="1">
    <location>
        <begin position="254"/>
        <end position="279"/>
    </location>
</feature>
<name>A0A2J6PEJ2_9HELO</name>
<feature type="compositionally biased region" description="Basic and acidic residues" evidence="1">
    <location>
        <begin position="130"/>
        <end position="139"/>
    </location>
</feature>
<keyword evidence="3" id="KW-1185">Reference proteome</keyword>
<feature type="region of interest" description="Disordered" evidence="1">
    <location>
        <begin position="330"/>
        <end position="375"/>
    </location>
</feature>
<evidence type="ECO:0000313" key="2">
    <source>
        <dbReference type="EMBL" id="PMD12450.1"/>
    </source>
</evidence>
<dbReference type="STRING" id="1745343.A0A2J6PEJ2"/>
<dbReference type="EMBL" id="KZ613549">
    <property type="protein sequence ID" value="PMD12450.1"/>
    <property type="molecule type" value="Genomic_DNA"/>
</dbReference>
<feature type="compositionally biased region" description="Low complexity" evidence="1">
    <location>
        <begin position="172"/>
        <end position="195"/>
    </location>
</feature>
<feature type="region of interest" description="Disordered" evidence="1">
    <location>
        <begin position="1"/>
        <end position="139"/>
    </location>
</feature>
<evidence type="ECO:0000313" key="3">
    <source>
        <dbReference type="Proteomes" id="UP000235672"/>
    </source>
</evidence>
<accession>A0A2J6PEJ2</accession>
<organism evidence="2 3">
    <name type="scientific">Hyaloscypha hepaticicola</name>
    <dbReference type="NCBI Taxonomy" id="2082293"/>
    <lineage>
        <taxon>Eukaryota</taxon>
        <taxon>Fungi</taxon>
        <taxon>Dikarya</taxon>
        <taxon>Ascomycota</taxon>
        <taxon>Pezizomycotina</taxon>
        <taxon>Leotiomycetes</taxon>
        <taxon>Helotiales</taxon>
        <taxon>Hyaloscyphaceae</taxon>
        <taxon>Hyaloscypha</taxon>
    </lineage>
</organism>
<feature type="compositionally biased region" description="Basic and acidic residues" evidence="1">
    <location>
        <begin position="203"/>
        <end position="218"/>
    </location>
</feature>
<dbReference type="Gene3D" id="2.60.270.60">
    <property type="match status" value="1"/>
</dbReference>
<protein>
    <submittedName>
        <fullName evidence="2">Uncharacterized protein</fullName>
    </submittedName>
</protein>
<feature type="compositionally biased region" description="Low complexity" evidence="1">
    <location>
        <begin position="81"/>
        <end position="107"/>
    </location>
</feature>
<feature type="compositionally biased region" description="Polar residues" evidence="1">
    <location>
        <begin position="254"/>
        <end position="274"/>
    </location>
</feature>
<feature type="region of interest" description="Disordered" evidence="1">
    <location>
        <begin position="167"/>
        <end position="218"/>
    </location>
</feature>
<dbReference type="AlphaFoldDB" id="A0A2J6PEJ2"/>
<reference evidence="2 3" key="1">
    <citation type="submission" date="2016-05" db="EMBL/GenBank/DDBJ databases">
        <title>A degradative enzymes factory behind the ericoid mycorrhizal symbiosis.</title>
        <authorList>
            <consortium name="DOE Joint Genome Institute"/>
            <person name="Martino E."/>
            <person name="Morin E."/>
            <person name="Grelet G."/>
            <person name="Kuo A."/>
            <person name="Kohler A."/>
            <person name="Daghino S."/>
            <person name="Barry K."/>
            <person name="Choi C."/>
            <person name="Cichocki N."/>
            <person name="Clum A."/>
            <person name="Copeland A."/>
            <person name="Hainaut M."/>
            <person name="Haridas S."/>
            <person name="Labutti K."/>
            <person name="Lindquist E."/>
            <person name="Lipzen A."/>
            <person name="Khouja H.-R."/>
            <person name="Murat C."/>
            <person name="Ohm R."/>
            <person name="Olson A."/>
            <person name="Spatafora J."/>
            <person name="Veneault-Fourrey C."/>
            <person name="Henrissat B."/>
            <person name="Grigoriev I."/>
            <person name="Martin F."/>
            <person name="Perotto S."/>
        </authorList>
    </citation>
    <scope>NUCLEOTIDE SEQUENCE [LARGE SCALE GENOMIC DNA]</scope>
    <source>
        <strain evidence="2 3">UAMH 7357</strain>
    </source>
</reference>
<feature type="compositionally biased region" description="Pro residues" evidence="1">
    <location>
        <begin position="12"/>
        <end position="22"/>
    </location>
</feature>
<dbReference type="OrthoDB" id="1681166at2759"/>